<name>A0A2S5D1A5_LYSSH</name>
<accession>A0A2S5D1A5</accession>
<dbReference type="EMBL" id="PGLV01000001">
    <property type="protein sequence ID" value="POZ56856.1"/>
    <property type="molecule type" value="Genomic_DNA"/>
</dbReference>
<dbReference type="AlphaFoldDB" id="A0A2S5D1A5"/>
<protein>
    <submittedName>
        <fullName evidence="1">Uncharacterized protein</fullName>
    </submittedName>
</protein>
<dbReference type="RefSeq" id="WP_176723169.1">
    <property type="nucleotide sequence ID" value="NZ_CP194323.1"/>
</dbReference>
<organism evidence="1 2">
    <name type="scientific">Lysinibacillus sphaericus</name>
    <name type="common">Bacillus sphaericus</name>
    <dbReference type="NCBI Taxonomy" id="1421"/>
    <lineage>
        <taxon>Bacteria</taxon>
        <taxon>Bacillati</taxon>
        <taxon>Bacillota</taxon>
        <taxon>Bacilli</taxon>
        <taxon>Bacillales</taxon>
        <taxon>Bacillaceae</taxon>
        <taxon>Lysinibacillus</taxon>
    </lineage>
</organism>
<reference evidence="1 2" key="1">
    <citation type="submission" date="2017-11" db="EMBL/GenBank/DDBJ databases">
        <title>Genome sequence of Lysinibacillus sphaericus, a lignin-degrading bacteria isolated from municipal solid waste soil.</title>
        <authorList>
            <person name="Persinoti G.F."/>
            <person name="Paixao D.A."/>
            <person name="Bugg T.D."/>
            <person name="Squina F.M."/>
        </authorList>
    </citation>
    <scope>NUCLEOTIDE SEQUENCE [LARGE SCALE GENOMIC DNA]</scope>
    <source>
        <strain evidence="1 2">A1</strain>
    </source>
</reference>
<proteinExistence type="predicted"/>
<evidence type="ECO:0000313" key="2">
    <source>
        <dbReference type="Proteomes" id="UP000237319"/>
    </source>
</evidence>
<gene>
    <name evidence="1" type="ORF">LYSIN_01639</name>
</gene>
<evidence type="ECO:0000313" key="1">
    <source>
        <dbReference type="EMBL" id="POZ56856.1"/>
    </source>
</evidence>
<dbReference type="Proteomes" id="UP000237319">
    <property type="component" value="Unassembled WGS sequence"/>
</dbReference>
<comment type="caution">
    <text evidence="1">The sequence shown here is derived from an EMBL/GenBank/DDBJ whole genome shotgun (WGS) entry which is preliminary data.</text>
</comment>
<sequence>MKKIKMILAIVMVAIFLGSGFAQIKTYTDQLPEITKAETVSSFQNLKV</sequence>
<keyword evidence="2" id="KW-1185">Reference proteome</keyword>